<evidence type="ECO:0000256" key="10">
    <source>
        <dbReference type="HAMAP-Rule" id="MF_02019"/>
    </source>
</evidence>
<evidence type="ECO:0000256" key="11">
    <source>
        <dbReference type="RuleBase" id="RU004136"/>
    </source>
</evidence>
<feature type="binding site" evidence="10">
    <location>
        <begin position="110"/>
        <end position="116"/>
    </location>
    <ligand>
        <name>ATP</name>
        <dbReference type="ChEBI" id="CHEBI:30616"/>
    </ligand>
</feature>
<dbReference type="SUPFAM" id="SSF63418">
    <property type="entry name" value="MurE/MurF N-terminal domain"/>
    <property type="match status" value="1"/>
</dbReference>
<dbReference type="Proteomes" id="UP000812961">
    <property type="component" value="Unassembled WGS sequence"/>
</dbReference>
<dbReference type="Gene3D" id="3.40.1390.10">
    <property type="entry name" value="MurE/MurF, N-terminal domain"/>
    <property type="match status" value="1"/>
</dbReference>
<evidence type="ECO:0000256" key="1">
    <source>
        <dbReference type="ARBA" id="ARBA00022490"/>
    </source>
</evidence>
<reference evidence="15 16" key="1">
    <citation type="submission" date="2021-08" db="EMBL/GenBank/DDBJ databases">
        <title>The genome sequence of Chitinophaga sp. B61.</title>
        <authorList>
            <person name="Zhang X."/>
        </authorList>
    </citation>
    <scope>NUCLEOTIDE SEQUENCE [LARGE SCALE GENOMIC DNA]</scope>
    <source>
        <strain evidence="15 16">B61</strain>
    </source>
</reference>
<evidence type="ECO:0000256" key="6">
    <source>
        <dbReference type="ARBA" id="ARBA00022960"/>
    </source>
</evidence>
<keyword evidence="2 10" id="KW-0436">Ligase</keyword>
<dbReference type="GO" id="GO:0016874">
    <property type="term" value="F:ligase activity"/>
    <property type="evidence" value="ECO:0007669"/>
    <property type="project" value="UniProtKB-KW"/>
</dbReference>
<comment type="subcellular location">
    <subcellularLocation>
        <location evidence="10 11">Cytoplasm</location>
    </subcellularLocation>
</comment>
<dbReference type="Pfam" id="PF08245">
    <property type="entry name" value="Mur_ligase_M"/>
    <property type="match status" value="1"/>
</dbReference>
<feature type="domain" description="Mur ligase C-terminal" evidence="13">
    <location>
        <begin position="315"/>
        <end position="428"/>
    </location>
</feature>
<dbReference type="HAMAP" id="MF_02019">
    <property type="entry name" value="MurF"/>
    <property type="match status" value="1"/>
</dbReference>
<dbReference type="InterPro" id="IPR036615">
    <property type="entry name" value="Mur_ligase_C_dom_sf"/>
</dbReference>
<keyword evidence="4 10" id="KW-0547">Nucleotide-binding</keyword>
<keyword evidence="1 10" id="KW-0963">Cytoplasm</keyword>
<dbReference type="InterPro" id="IPR036565">
    <property type="entry name" value="Mur-like_cat_sf"/>
</dbReference>
<evidence type="ECO:0000256" key="8">
    <source>
        <dbReference type="ARBA" id="ARBA00023306"/>
    </source>
</evidence>
<comment type="similarity">
    <text evidence="10">Belongs to the MurCDEF family. MurF subfamily.</text>
</comment>
<dbReference type="Gene3D" id="3.90.190.20">
    <property type="entry name" value="Mur ligase, C-terminal domain"/>
    <property type="match status" value="1"/>
</dbReference>
<evidence type="ECO:0000256" key="4">
    <source>
        <dbReference type="ARBA" id="ARBA00022741"/>
    </source>
</evidence>
<dbReference type="InterPro" id="IPR013221">
    <property type="entry name" value="Mur_ligase_cen"/>
</dbReference>
<comment type="pathway">
    <text evidence="10 11">Cell wall biogenesis; peptidoglycan biosynthesis.</text>
</comment>
<feature type="domain" description="Mur ligase N-terminal catalytic" evidence="12">
    <location>
        <begin position="27"/>
        <end position="73"/>
    </location>
</feature>
<dbReference type="EC" id="6.3.2.10" evidence="10 11"/>
<dbReference type="EMBL" id="JAICCF010000003">
    <property type="protein sequence ID" value="MBW8685656.1"/>
    <property type="molecule type" value="Genomic_DNA"/>
</dbReference>
<gene>
    <name evidence="10" type="primary">murF</name>
    <name evidence="15" type="ORF">K1Y79_15050</name>
</gene>
<organism evidence="15 16">
    <name type="scientific">Chitinophaga rhizophila</name>
    <dbReference type="NCBI Taxonomy" id="2866212"/>
    <lineage>
        <taxon>Bacteria</taxon>
        <taxon>Pseudomonadati</taxon>
        <taxon>Bacteroidota</taxon>
        <taxon>Chitinophagia</taxon>
        <taxon>Chitinophagales</taxon>
        <taxon>Chitinophagaceae</taxon>
        <taxon>Chitinophaga</taxon>
    </lineage>
</organism>
<evidence type="ECO:0000256" key="9">
    <source>
        <dbReference type="ARBA" id="ARBA00023316"/>
    </source>
</evidence>
<evidence type="ECO:0000256" key="5">
    <source>
        <dbReference type="ARBA" id="ARBA00022840"/>
    </source>
</evidence>
<dbReference type="InterPro" id="IPR005863">
    <property type="entry name" value="UDP-N-AcMur_synth"/>
</dbReference>
<comment type="function">
    <text evidence="10 11">Involved in cell wall formation. Catalyzes the final step in the synthesis of UDP-N-acetylmuramoyl-pentapeptide, the precursor of murein.</text>
</comment>
<dbReference type="SUPFAM" id="SSF53623">
    <property type="entry name" value="MurD-like peptide ligases, catalytic domain"/>
    <property type="match status" value="1"/>
</dbReference>
<keyword evidence="9 10" id="KW-0961">Cell wall biogenesis/degradation</keyword>
<dbReference type="InterPro" id="IPR051046">
    <property type="entry name" value="MurCDEF_CellWall_CoF430Synth"/>
</dbReference>
<dbReference type="Pfam" id="PF01225">
    <property type="entry name" value="Mur_ligase"/>
    <property type="match status" value="1"/>
</dbReference>
<sequence>MDYVLNFNIFVFMNIDQLYDIYRQYPSVQTDTRQLKAGDIFFALKGPNFNGNTYAAAALEKGAAFAVVDEEAYYTQPDKMMLTNDVLETLQQLALYHRQRMNIPILAITGTNGKTTTKELVSTVLSSAFKTTATTGNLNNHIGVPLTILRIPADAEIAVIEMGANHEREIAAYCQVALPTHGIITNIGKAHLEGFGSPEGVRRAKGELYDFLRSTNGTVFVCNEYDYLLDMSKGIQTVITYGQRSADYTGQPLADSALLSVKVTSHEEIGQIDSQLVGAYNFPNVMAAVAVGLHFGVPADKIRQAIDAYTPSNNRSQVIRQDSNTIIMDAYNANPSSMKAAVENFAGIVAEKKVLLLGAMMELGEDSIKEHQALIDLLERTHWHAVVLVGGDFIKTTHPYIYLENAAAATAWLKQQQFTNTHLLIKGSRSMGMEKVIA</sequence>
<proteinExistence type="inferred from homology"/>
<dbReference type="Pfam" id="PF02875">
    <property type="entry name" value="Mur_ligase_C"/>
    <property type="match status" value="1"/>
</dbReference>
<name>A0ABS7GE11_9BACT</name>
<dbReference type="Gene3D" id="3.40.1190.10">
    <property type="entry name" value="Mur-like, catalytic domain"/>
    <property type="match status" value="1"/>
</dbReference>
<dbReference type="InterPro" id="IPR035911">
    <property type="entry name" value="MurE/MurF_N"/>
</dbReference>
<evidence type="ECO:0000259" key="12">
    <source>
        <dbReference type="Pfam" id="PF01225"/>
    </source>
</evidence>
<dbReference type="InterPro" id="IPR004101">
    <property type="entry name" value="Mur_ligase_C"/>
</dbReference>
<evidence type="ECO:0000313" key="16">
    <source>
        <dbReference type="Proteomes" id="UP000812961"/>
    </source>
</evidence>
<dbReference type="PANTHER" id="PTHR43024:SF1">
    <property type="entry name" value="UDP-N-ACETYLMURAMOYL-TRIPEPTIDE--D-ALANYL-D-ALANINE LIGASE"/>
    <property type="match status" value="1"/>
</dbReference>
<comment type="caution">
    <text evidence="15">The sequence shown here is derived from an EMBL/GenBank/DDBJ whole genome shotgun (WGS) entry which is preliminary data.</text>
</comment>
<evidence type="ECO:0000256" key="2">
    <source>
        <dbReference type="ARBA" id="ARBA00022598"/>
    </source>
</evidence>
<comment type="catalytic activity">
    <reaction evidence="10 11">
        <text>D-alanyl-D-alanine + UDP-N-acetyl-alpha-D-muramoyl-L-alanyl-gamma-D-glutamyl-meso-2,6-diaminopimelate + ATP = UDP-N-acetyl-alpha-D-muramoyl-L-alanyl-gamma-D-glutamyl-meso-2,6-diaminopimeloyl-D-alanyl-D-alanine + ADP + phosphate + H(+)</text>
        <dbReference type="Rhea" id="RHEA:28374"/>
        <dbReference type="ChEBI" id="CHEBI:15378"/>
        <dbReference type="ChEBI" id="CHEBI:30616"/>
        <dbReference type="ChEBI" id="CHEBI:43474"/>
        <dbReference type="ChEBI" id="CHEBI:57822"/>
        <dbReference type="ChEBI" id="CHEBI:61386"/>
        <dbReference type="ChEBI" id="CHEBI:83905"/>
        <dbReference type="ChEBI" id="CHEBI:456216"/>
        <dbReference type="EC" id="6.3.2.10"/>
    </reaction>
</comment>
<dbReference type="InterPro" id="IPR000713">
    <property type="entry name" value="Mur_ligase_N"/>
</dbReference>
<evidence type="ECO:0000256" key="7">
    <source>
        <dbReference type="ARBA" id="ARBA00022984"/>
    </source>
</evidence>
<accession>A0ABS7GE11</accession>
<dbReference type="SUPFAM" id="SSF53244">
    <property type="entry name" value="MurD-like peptide ligases, peptide-binding domain"/>
    <property type="match status" value="1"/>
</dbReference>
<protein>
    <recommendedName>
        <fullName evidence="10 11">UDP-N-acetylmuramoyl-tripeptide--D-alanyl-D-alanine ligase</fullName>
        <ecNumber evidence="10 11">6.3.2.10</ecNumber>
    </recommendedName>
    <alternativeName>
        <fullName evidence="10">D-alanyl-D-alanine-adding enzyme</fullName>
    </alternativeName>
</protein>
<keyword evidence="8 10" id="KW-0131">Cell cycle</keyword>
<evidence type="ECO:0000259" key="14">
    <source>
        <dbReference type="Pfam" id="PF08245"/>
    </source>
</evidence>
<dbReference type="PANTHER" id="PTHR43024">
    <property type="entry name" value="UDP-N-ACETYLMURAMOYL-TRIPEPTIDE--D-ALANYL-D-ALANINE LIGASE"/>
    <property type="match status" value="1"/>
</dbReference>
<dbReference type="NCBIfam" id="TIGR01143">
    <property type="entry name" value="murF"/>
    <property type="match status" value="1"/>
</dbReference>
<keyword evidence="6 10" id="KW-0133">Cell shape</keyword>
<keyword evidence="16" id="KW-1185">Reference proteome</keyword>
<keyword evidence="7 10" id="KW-0573">Peptidoglycan synthesis</keyword>
<evidence type="ECO:0000313" key="15">
    <source>
        <dbReference type="EMBL" id="MBW8685656.1"/>
    </source>
</evidence>
<evidence type="ECO:0000256" key="3">
    <source>
        <dbReference type="ARBA" id="ARBA00022618"/>
    </source>
</evidence>
<evidence type="ECO:0000259" key="13">
    <source>
        <dbReference type="Pfam" id="PF02875"/>
    </source>
</evidence>
<feature type="domain" description="Mur ligase central" evidence="14">
    <location>
        <begin position="108"/>
        <end position="291"/>
    </location>
</feature>
<keyword evidence="3 10" id="KW-0132">Cell division</keyword>
<keyword evidence="5 10" id="KW-0067">ATP-binding</keyword>